<protein>
    <submittedName>
        <fullName evidence="3">Uncharacterized protein</fullName>
    </submittedName>
</protein>
<accession>A0A088RL74</accession>
<dbReference type="OrthoDB" id="10258312at2759"/>
<dbReference type="GeneID" id="22573475"/>
<dbReference type="Proteomes" id="UP000063063">
    <property type="component" value="Chromosome 15"/>
</dbReference>
<dbReference type="KEGG" id="lpan:LPMP_150550"/>
<proteinExistence type="predicted"/>
<name>A0A088RL74_LEIPA</name>
<dbReference type="AlphaFoldDB" id="A0A088RL74"/>
<feature type="coiled-coil region" evidence="1">
    <location>
        <begin position="76"/>
        <end position="110"/>
    </location>
</feature>
<evidence type="ECO:0000313" key="4">
    <source>
        <dbReference type="Proteomes" id="UP000063063"/>
    </source>
</evidence>
<dbReference type="VEuPathDB" id="TriTrypDB:LPMP_150550"/>
<feature type="region of interest" description="Disordered" evidence="2">
    <location>
        <begin position="212"/>
        <end position="235"/>
    </location>
</feature>
<sequence>MSFASSHTSPSTTASPEVLLTAYKAEVQQLRDDPHKVTPSDMEGCRSSTRGDTGPAARGVFGEALEGKYLLLIRKNKDLTVQLGTVQQQLAAAQKALQAEQEKTQRLASAVTVSSLGTRGVKSSSKLPAGATGLDDGGSSNSGNKTNGGSGGGVAAASSTAIARVYDQLHQKELAMAEVQRENATLRSLIQREVGLRDDTREVDDLLRRAAAASSSGGSTPAGVGCKSPSGTDAGGWRGRAEEIVLLKCKLKDVQRELKMVVAQSGSGRGEDGVDTLMDPLALPASVRAFLGVDADPATEARSIATTTTSQVRRPRRDVDSYARDRLSAMQHQRAAQQRELSANLEQQQHELNEERMKSSALQARVKTMKSELHTLRSYVDTILEKSSTDDELVAAYKTELQRANEEIRHWRRAAEETLKGASRGCNSDGETSTAFTVKGMRSGLNNAAAAAARAASYRQATEDKTIVSAGCGEEGKACAAPLPLWSSQSPKSFSRSLYEWVCQACDEVPQEVEPKSTQPAVEVSAKQLAAVLRHAYQHVVLVERSTVAAADMALAVPTSTSGESILHRENTALKRRVCALSDLMEKELQAQRVLWTIANADATPSTMS</sequence>
<organism evidence="3 4">
    <name type="scientific">Leishmania panamensis</name>
    <dbReference type="NCBI Taxonomy" id="5679"/>
    <lineage>
        <taxon>Eukaryota</taxon>
        <taxon>Discoba</taxon>
        <taxon>Euglenozoa</taxon>
        <taxon>Kinetoplastea</taxon>
        <taxon>Metakinetoplastina</taxon>
        <taxon>Trypanosomatida</taxon>
        <taxon>Trypanosomatidae</taxon>
        <taxon>Leishmaniinae</taxon>
        <taxon>Leishmania</taxon>
        <taxon>Leishmania guyanensis species complex</taxon>
    </lineage>
</organism>
<dbReference type="PANTHER" id="PTHR31935:SF1">
    <property type="entry name" value="COILED-COIL DOMAIN-CONTAINING PROTEIN 13"/>
    <property type="match status" value="1"/>
</dbReference>
<reference evidence="3 4" key="1">
    <citation type="journal article" date="2015" name="Sci. Rep.">
        <title>The genome of Leishmania panamensis: insights into genomics of the L. (Viannia) subgenus.</title>
        <authorList>
            <person name="Llanes A."/>
            <person name="Restrepo C.M."/>
            <person name="Vecchio G.D."/>
            <person name="Anguizola F.J."/>
            <person name="Lleonart R."/>
        </authorList>
    </citation>
    <scope>NUCLEOTIDE SEQUENCE [LARGE SCALE GENOMIC DNA]</scope>
    <source>
        <strain evidence="3 4">MHOM/PA/94/PSC-1</strain>
    </source>
</reference>
<feature type="region of interest" description="Disordered" evidence="2">
    <location>
        <begin position="118"/>
        <end position="154"/>
    </location>
</feature>
<feature type="region of interest" description="Disordered" evidence="2">
    <location>
        <begin position="31"/>
        <end position="54"/>
    </location>
</feature>
<keyword evidence="1" id="KW-0175">Coiled coil</keyword>
<gene>
    <name evidence="3" type="ORF">LPMP_150550</name>
</gene>
<evidence type="ECO:0000256" key="1">
    <source>
        <dbReference type="SAM" id="Coils"/>
    </source>
</evidence>
<evidence type="ECO:0000313" key="3">
    <source>
        <dbReference type="EMBL" id="AIN96777.1"/>
    </source>
</evidence>
<keyword evidence="4" id="KW-1185">Reference proteome</keyword>
<feature type="coiled-coil region" evidence="1">
    <location>
        <begin position="162"/>
        <end position="189"/>
    </location>
</feature>
<dbReference type="PANTHER" id="PTHR31935">
    <property type="entry name" value="COILED-COIL DOMAIN-CONTAINING PROTEIN 13"/>
    <property type="match status" value="1"/>
</dbReference>
<dbReference type="RefSeq" id="XP_010697430.1">
    <property type="nucleotide sequence ID" value="XM_010699128.1"/>
</dbReference>
<evidence type="ECO:0000256" key="2">
    <source>
        <dbReference type="SAM" id="MobiDB-lite"/>
    </source>
</evidence>
<feature type="coiled-coil region" evidence="1">
    <location>
        <begin position="335"/>
        <end position="365"/>
    </location>
</feature>
<dbReference type="EMBL" id="CP009384">
    <property type="protein sequence ID" value="AIN96777.1"/>
    <property type="molecule type" value="Genomic_DNA"/>
</dbReference>
<dbReference type="InterPro" id="IPR038929">
    <property type="entry name" value="CCDC13"/>
</dbReference>
<dbReference type="eggNOG" id="ENOG502T81M">
    <property type="taxonomic scope" value="Eukaryota"/>
</dbReference>
<dbReference type="VEuPathDB" id="TriTrypDB:LPAL13_150010700"/>